<accession>A0A0G2H5G7</accession>
<evidence type="ECO:0000256" key="1">
    <source>
        <dbReference type="ARBA" id="ARBA00004141"/>
    </source>
</evidence>
<evidence type="ECO:0000313" key="11">
    <source>
        <dbReference type="Proteomes" id="UP000034680"/>
    </source>
</evidence>
<dbReference type="PANTHER" id="PTHR43829:SF9">
    <property type="entry name" value="AQUAPORIN-9"/>
    <property type="match status" value="1"/>
</dbReference>
<keyword evidence="3 7" id="KW-0813">Transport</keyword>
<reference evidence="10 11" key="1">
    <citation type="submission" date="2015-05" db="EMBL/GenBank/DDBJ databases">
        <title>Distinctive expansion of gene families associated with plant cell wall degradation and secondary metabolism in the genomes of grapevine trunk pathogens.</title>
        <authorList>
            <person name="Lawrence D.P."/>
            <person name="Travadon R."/>
            <person name="Rolshausen P.E."/>
            <person name="Baumgartner K."/>
        </authorList>
    </citation>
    <scope>NUCLEOTIDE SEQUENCE [LARGE SCALE GENOMIC DNA]</scope>
    <source>
        <strain evidence="10">DA912</strain>
    </source>
</reference>
<dbReference type="AlphaFoldDB" id="A0A0G2H5G7"/>
<feature type="transmembrane region" description="Helical" evidence="9">
    <location>
        <begin position="235"/>
        <end position="254"/>
    </location>
</feature>
<dbReference type="PRINTS" id="PR00783">
    <property type="entry name" value="MINTRINSICP"/>
</dbReference>
<dbReference type="GO" id="GO:0015254">
    <property type="term" value="F:glycerol channel activity"/>
    <property type="evidence" value="ECO:0007669"/>
    <property type="project" value="TreeGrafter"/>
</dbReference>
<organism evidence="10 11">
    <name type="scientific">Diaporthe ampelina</name>
    <dbReference type="NCBI Taxonomy" id="1214573"/>
    <lineage>
        <taxon>Eukaryota</taxon>
        <taxon>Fungi</taxon>
        <taxon>Dikarya</taxon>
        <taxon>Ascomycota</taxon>
        <taxon>Pezizomycotina</taxon>
        <taxon>Sordariomycetes</taxon>
        <taxon>Sordariomycetidae</taxon>
        <taxon>Diaporthales</taxon>
        <taxon>Diaporthaceae</taxon>
        <taxon>Diaporthe</taxon>
    </lineage>
</organism>
<feature type="compositionally biased region" description="Low complexity" evidence="8">
    <location>
        <begin position="14"/>
        <end position="27"/>
    </location>
</feature>
<evidence type="ECO:0000256" key="6">
    <source>
        <dbReference type="ARBA" id="ARBA00023136"/>
    </source>
</evidence>
<dbReference type="Gene3D" id="1.20.1080.10">
    <property type="entry name" value="Glycerol uptake facilitator protein"/>
    <property type="match status" value="1"/>
</dbReference>
<reference evidence="10 11" key="2">
    <citation type="submission" date="2015-05" db="EMBL/GenBank/DDBJ databases">
        <authorList>
            <person name="Morales-Cruz A."/>
            <person name="Amrine K.C."/>
            <person name="Cantu D."/>
        </authorList>
    </citation>
    <scope>NUCLEOTIDE SEQUENCE [LARGE SCALE GENOMIC DNA]</scope>
    <source>
        <strain evidence="10">DA912</strain>
    </source>
</reference>
<evidence type="ECO:0000256" key="7">
    <source>
        <dbReference type="RuleBase" id="RU000477"/>
    </source>
</evidence>
<dbReference type="GO" id="GO:0015250">
    <property type="term" value="F:water channel activity"/>
    <property type="evidence" value="ECO:0007669"/>
    <property type="project" value="TreeGrafter"/>
</dbReference>
<feature type="transmembrane region" description="Helical" evidence="9">
    <location>
        <begin position="100"/>
        <end position="125"/>
    </location>
</feature>
<proteinExistence type="inferred from homology"/>
<dbReference type="InterPro" id="IPR023271">
    <property type="entry name" value="Aquaporin-like"/>
</dbReference>
<comment type="similarity">
    <text evidence="2 7">Belongs to the MIP/aquaporin (TC 1.A.8) family.</text>
</comment>
<dbReference type="OrthoDB" id="3222at2759"/>
<dbReference type="Pfam" id="PF00230">
    <property type="entry name" value="MIP"/>
    <property type="match status" value="1"/>
</dbReference>
<evidence type="ECO:0000256" key="5">
    <source>
        <dbReference type="ARBA" id="ARBA00022989"/>
    </source>
</evidence>
<protein>
    <submittedName>
        <fullName evidence="10">Putative aquaglyceroporin like protein</fullName>
    </submittedName>
</protein>
<keyword evidence="4 7" id="KW-0812">Transmembrane</keyword>
<sequence length="376" mass="41875">MARNRLKSRVVNTASSSSLAKASSTASGRKRKTYDALEYTRNRMGLKPVIETRPGTHSDPELSWWPRMRLILREPLLEFWGVLVMMLLGGSVTAVTNGDWLTICFGWSAAMIFGIYVAGDSGAYLNPAITLTNCLFRGLPLRRWPVYAVAQLLGAFCGHGLVYANYISAIDQYEGHAIRTIPPSPTTSAKIFCQFPQSFVPIGSQIFSEFVANFFTTFLILAVRDENGADLKGGGFFVIAFFWLNFVVMAAFGWETGSPINPARDLMGRTWLAILGYKNAWSAYNYYFWATGYHGESWEKTEKRSEGRQGQESGGKSKAHATKYRKTQQPADDAEMQTEADKSLEEKKAKETGYDGPDHDVEENDVGEVASHDNET</sequence>
<feature type="transmembrane region" description="Helical" evidence="9">
    <location>
        <begin position="146"/>
        <end position="166"/>
    </location>
</feature>
<dbReference type="GO" id="GO:0005886">
    <property type="term" value="C:plasma membrane"/>
    <property type="evidence" value="ECO:0007669"/>
    <property type="project" value="TreeGrafter"/>
</dbReference>
<keyword evidence="11" id="KW-1185">Reference proteome</keyword>
<feature type="region of interest" description="Disordered" evidence="8">
    <location>
        <begin position="301"/>
        <end position="376"/>
    </location>
</feature>
<keyword evidence="6 9" id="KW-0472">Membrane</keyword>
<dbReference type="Proteomes" id="UP000034680">
    <property type="component" value="Unassembled WGS sequence"/>
</dbReference>
<evidence type="ECO:0000256" key="2">
    <source>
        <dbReference type="ARBA" id="ARBA00006175"/>
    </source>
</evidence>
<feature type="transmembrane region" description="Helical" evidence="9">
    <location>
        <begin position="206"/>
        <end position="223"/>
    </location>
</feature>
<dbReference type="SUPFAM" id="SSF81338">
    <property type="entry name" value="Aquaporin-like"/>
    <property type="match status" value="1"/>
</dbReference>
<comment type="subcellular location">
    <subcellularLocation>
        <location evidence="1">Membrane</location>
        <topology evidence="1">Multi-pass membrane protein</topology>
    </subcellularLocation>
</comment>
<evidence type="ECO:0000313" key="10">
    <source>
        <dbReference type="EMBL" id="KKY30473.1"/>
    </source>
</evidence>
<feature type="compositionally biased region" description="Basic and acidic residues" evidence="8">
    <location>
        <begin position="339"/>
        <end position="359"/>
    </location>
</feature>
<evidence type="ECO:0000256" key="4">
    <source>
        <dbReference type="ARBA" id="ARBA00022692"/>
    </source>
</evidence>
<comment type="caution">
    <text evidence="10">The sequence shown here is derived from an EMBL/GenBank/DDBJ whole genome shotgun (WGS) entry which is preliminary data.</text>
</comment>
<keyword evidence="5 9" id="KW-1133">Transmembrane helix</keyword>
<dbReference type="PANTHER" id="PTHR43829">
    <property type="entry name" value="AQUAPORIN OR AQUAGLYCEROPORIN RELATED"/>
    <property type="match status" value="1"/>
</dbReference>
<dbReference type="InterPro" id="IPR050363">
    <property type="entry name" value="MIP/Aquaporin"/>
</dbReference>
<dbReference type="InterPro" id="IPR000425">
    <property type="entry name" value="MIP"/>
</dbReference>
<evidence type="ECO:0000256" key="8">
    <source>
        <dbReference type="SAM" id="MobiDB-lite"/>
    </source>
</evidence>
<evidence type="ECO:0000256" key="9">
    <source>
        <dbReference type="SAM" id="Phobius"/>
    </source>
</evidence>
<feature type="compositionally biased region" description="Basic residues" evidence="8">
    <location>
        <begin position="317"/>
        <end position="326"/>
    </location>
</feature>
<evidence type="ECO:0000256" key="3">
    <source>
        <dbReference type="ARBA" id="ARBA00022448"/>
    </source>
</evidence>
<dbReference type="EMBL" id="LCUC01000478">
    <property type="protein sequence ID" value="KKY30473.1"/>
    <property type="molecule type" value="Genomic_DNA"/>
</dbReference>
<dbReference type="STRING" id="1214573.A0A0G2H5G7"/>
<feature type="transmembrane region" description="Helical" evidence="9">
    <location>
        <begin position="76"/>
        <end position="94"/>
    </location>
</feature>
<gene>
    <name evidence="10" type="ORF">UCDDA912_g09604</name>
</gene>
<name>A0A0G2H5G7_9PEZI</name>
<feature type="region of interest" description="Disordered" evidence="8">
    <location>
        <begin position="1"/>
        <end position="27"/>
    </location>
</feature>